<feature type="region of interest" description="Disordered" evidence="5">
    <location>
        <begin position="48"/>
        <end position="143"/>
    </location>
</feature>
<feature type="transmembrane region" description="Helical" evidence="6">
    <location>
        <begin position="485"/>
        <end position="504"/>
    </location>
</feature>
<reference evidence="8" key="1">
    <citation type="submission" date="2022-10" db="EMBL/GenBank/DDBJ databases">
        <title>Culturing micro-colonial fungi from biological soil crusts in the Mojave desert and describing Neophaeococcomyces mojavensis, and introducing the new genera and species Taxawa tesnikishii.</title>
        <authorList>
            <person name="Kurbessoian T."/>
            <person name="Stajich J.E."/>
        </authorList>
    </citation>
    <scope>NUCLEOTIDE SEQUENCE</scope>
    <source>
        <strain evidence="8">TK_41</strain>
    </source>
</reference>
<accession>A0AA39CC13</accession>
<keyword evidence="9" id="KW-1185">Reference proteome</keyword>
<feature type="compositionally biased region" description="Low complexity" evidence="5">
    <location>
        <begin position="114"/>
        <end position="123"/>
    </location>
</feature>
<keyword evidence="3 6" id="KW-1133">Transmembrane helix</keyword>
<dbReference type="GO" id="GO:1990961">
    <property type="term" value="P:xenobiotic detoxification by transmembrane export across the plasma membrane"/>
    <property type="evidence" value="ECO:0007669"/>
    <property type="project" value="TreeGrafter"/>
</dbReference>
<dbReference type="Pfam" id="PF07690">
    <property type="entry name" value="MFS_1"/>
    <property type="match status" value="1"/>
</dbReference>
<keyword evidence="4 6" id="KW-0472">Membrane</keyword>
<dbReference type="InterPro" id="IPR011701">
    <property type="entry name" value="MFS"/>
</dbReference>
<dbReference type="Gene3D" id="1.20.1250.20">
    <property type="entry name" value="MFS general substrate transporter like domains"/>
    <property type="match status" value="1"/>
</dbReference>
<feature type="transmembrane region" description="Helical" evidence="6">
    <location>
        <begin position="238"/>
        <end position="259"/>
    </location>
</feature>
<feature type="compositionally biased region" description="Polar residues" evidence="5">
    <location>
        <begin position="124"/>
        <end position="138"/>
    </location>
</feature>
<feature type="transmembrane region" description="Helical" evidence="6">
    <location>
        <begin position="406"/>
        <end position="425"/>
    </location>
</feature>
<sequence>MAELFRDTVAGQFLRLVTGRRILQYPEERDPSIWERYLNVEKSKNMALHGTTSRPEQPKKDVPSASSTDPPTPTADEKQNAERQLYYDQAAPPVDGKERPTPQDANSSQEAMSRRTSTSASTANDNENVLINTLSNTRVDPEKGRDADIVDWYGPEDPENPQNWGTLKKVWVTFEICFLTFSVYIGSAIYTAGIMDVSKVFGVSRVAATLGLTLFVVGYGVGPMFLSPLSELPQTGRGPIYVGTLALFVILQVPTALATNFGMLLAFRFITGFVGSPPLATGGATIADIYTPAKRTYGMALWGIGAVCGPVMGPLVGGFAAEAKGWTWTIWELMWLSGFTLVMLTFLLPETSSSNILYRRTMRLRKLTGNQKLMCEPMLIGETMGGKEIVKMTLVRPFTMCFTEPMIFLLNMYIALIYGLLYIWFESFPIVFIEIYGFTLGTQGCAFLGILIGAFLVLPPFIYYQMKYIEPKFNENGELRPEWRLPPSFVGAFCIPICLFWFGWSSRADVHWIVPIIGTAWFSVGAFLLFNSVLNYLADAYPKYAASVLAGNDFFRSSFGAGFPLFATAMYNKLGVGWASSLLGFLAIAFIPIPFFLFKYGEQLRRRSKYAQKDY</sequence>
<feature type="transmembrane region" description="Helical" evidence="6">
    <location>
        <begin position="510"/>
        <end position="534"/>
    </location>
</feature>
<evidence type="ECO:0000256" key="2">
    <source>
        <dbReference type="ARBA" id="ARBA00022692"/>
    </source>
</evidence>
<feature type="transmembrane region" description="Helical" evidence="6">
    <location>
        <begin position="265"/>
        <end position="287"/>
    </location>
</feature>
<dbReference type="PROSITE" id="PS50850">
    <property type="entry name" value="MFS"/>
    <property type="match status" value="1"/>
</dbReference>
<feature type="transmembrane region" description="Helical" evidence="6">
    <location>
        <begin position="299"/>
        <end position="321"/>
    </location>
</feature>
<feature type="transmembrane region" description="Helical" evidence="6">
    <location>
        <begin position="577"/>
        <end position="598"/>
    </location>
</feature>
<feature type="domain" description="Major facilitator superfamily (MFS) profile" evidence="7">
    <location>
        <begin position="172"/>
        <end position="604"/>
    </location>
</feature>
<comment type="subcellular location">
    <subcellularLocation>
        <location evidence="1">Membrane</location>
        <topology evidence="1">Multi-pass membrane protein</topology>
    </subcellularLocation>
</comment>
<dbReference type="PANTHER" id="PTHR23502:SF23">
    <property type="entry name" value="FLUCONAZOLE RESISTANCE PROTEIN 1"/>
    <property type="match status" value="1"/>
</dbReference>
<dbReference type="GO" id="GO:0015244">
    <property type="term" value="F:fluconazole transmembrane transporter activity"/>
    <property type="evidence" value="ECO:0007669"/>
    <property type="project" value="TreeGrafter"/>
</dbReference>
<feature type="transmembrane region" description="Helical" evidence="6">
    <location>
        <begin position="206"/>
        <end position="226"/>
    </location>
</feature>
<comment type="caution">
    <text evidence="8">The sequence shown here is derived from an EMBL/GenBank/DDBJ whole genome shotgun (WGS) entry which is preliminary data.</text>
</comment>
<evidence type="ECO:0000259" key="7">
    <source>
        <dbReference type="PROSITE" id="PS50850"/>
    </source>
</evidence>
<evidence type="ECO:0000256" key="1">
    <source>
        <dbReference type="ARBA" id="ARBA00004141"/>
    </source>
</evidence>
<feature type="transmembrane region" description="Helical" evidence="6">
    <location>
        <begin position="554"/>
        <end position="571"/>
    </location>
</feature>
<dbReference type="InterPro" id="IPR036259">
    <property type="entry name" value="MFS_trans_sf"/>
</dbReference>
<dbReference type="Proteomes" id="UP001172673">
    <property type="component" value="Unassembled WGS sequence"/>
</dbReference>
<dbReference type="AlphaFoldDB" id="A0AA39CC13"/>
<feature type="transmembrane region" description="Helical" evidence="6">
    <location>
        <begin position="333"/>
        <end position="358"/>
    </location>
</feature>
<dbReference type="EMBL" id="JAPDRK010000025">
    <property type="protein sequence ID" value="KAJ9602705.1"/>
    <property type="molecule type" value="Genomic_DNA"/>
</dbReference>
<gene>
    <name evidence="8" type="primary">MDR1_3</name>
    <name evidence="8" type="ORF">H2200_012899</name>
</gene>
<dbReference type="SUPFAM" id="SSF103473">
    <property type="entry name" value="MFS general substrate transporter"/>
    <property type="match status" value="1"/>
</dbReference>
<proteinExistence type="predicted"/>
<feature type="transmembrane region" description="Helical" evidence="6">
    <location>
        <begin position="445"/>
        <end position="464"/>
    </location>
</feature>
<evidence type="ECO:0000313" key="8">
    <source>
        <dbReference type="EMBL" id="KAJ9602705.1"/>
    </source>
</evidence>
<keyword evidence="2 6" id="KW-0812">Transmembrane</keyword>
<evidence type="ECO:0000256" key="6">
    <source>
        <dbReference type="SAM" id="Phobius"/>
    </source>
</evidence>
<feature type="transmembrane region" description="Helical" evidence="6">
    <location>
        <begin position="170"/>
        <end position="194"/>
    </location>
</feature>
<dbReference type="InterPro" id="IPR020846">
    <property type="entry name" value="MFS_dom"/>
</dbReference>
<evidence type="ECO:0000256" key="4">
    <source>
        <dbReference type="ARBA" id="ARBA00023136"/>
    </source>
</evidence>
<dbReference type="PANTHER" id="PTHR23502">
    <property type="entry name" value="MAJOR FACILITATOR SUPERFAMILY"/>
    <property type="match status" value="1"/>
</dbReference>
<name>A0AA39CC13_9EURO</name>
<evidence type="ECO:0000256" key="5">
    <source>
        <dbReference type="SAM" id="MobiDB-lite"/>
    </source>
</evidence>
<dbReference type="FunFam" id="1.20.1250.20:FF:000011">
    <property type="entry name" value="MFS multidrug transporter, putative"/>
    <property type="match status" value="1"/>
</dbReference>
<protein>
    <submittedName>
        <fullName evidence="8">GTPase-activating protein</fullName>
    </submittedName>
</protein>
<evidence type="ECO:0000256" key="3">
    <source>
        <dbReference type="ARBA" id="ARBA00022989"/>
    </source>
</evidence>
<organism evidence="8 9">
    <name type="scientific">Cladophialophora chaetospira</name>
    <dbReference type="NCBI Taxonomy" id="386627"/>
    <lineage>
        <taxon>Eukaryota</taxon>
        <taxon>Fungi</taxon>
        <taxon>Dikarya</taxon>
        <taxon>Ascomycota</taxon>
        <taxon>Pezizomycotina</taxon>
        <taxon>Eurotiomycetes</taxon>
        <taxon>Chaetothyriomycetidae</taxon>
        <taxon>Chaetothyriales</taxon>
        <taxon>Herpotrichiellaceae</taxon>
        <taxon>Cladophialophora</taxon>
    </lineage>
</organism>
<dbReference type="GO" id="GO:0005886">
    <property type="term" value="C:plasma membrane"/>
    <property type="evidence" value="ECO:0007669"/>
    <property type="project" value="TreeGrafter"/>
</dbReference>
<evidence type="ECO:0000313" key="9">
    <source>
        <dbReference type="Proteomes" id="UP001172673"/>
    </source>
</evidence>
<dbReference type="CDD" id="cd17323">
    <property type="entry name" value="MFS_Tpo1_MDR_like"/>
    <property type="match status" value="1"/>
</dbReference>